<dbReference type="OrthoDB" id="9814580at2"/>
<dbReference type="PANTHER" id="PTHR17490">
    <property type="entry name" value="SUA5"/>
    <property type="match status" value="1"/>
</dbReference>
<evidence type="ECO:0000256" key="8">
    <source>
        <dbReference type="ARBA" id="ARBA00022695"/>
    </source>
</evidence>
<dbReference type="NCBIfam" id="TIGR00057">
    <property type="entry name" value="L-threonylcarbamoyladenylate synthase"/>
    <property type="match status" value="1"/>
</dbReference>
<dbReference type="PANTHER" id="PTHR17490:SF16">
    <property type="entry name" value="THREONYLCARBAMOYL-AMP SYNTHASE"/>
    <property type="match status" value="1"/>
</dbReference>
<dbReference type="GO" id="GO:0000049">
    <property type="term" value="F:tRNA binding"/>
    <property type="evidence" value="ECO:0007669"/>
    <property type="project" value="TreeGrafter"/>
</dbReference>
<evidence type="ECO:0000256" key="5">
    <source>
        <dbReference type="ARBA" id="ARBA00022490"/>
    </source>
</evidence>
<feature type="binding site" evidence="14">
    <location>
        <position position="114"/>
    </location>
    <ligand>
        <name>ATP</name>
        <dbReference type="ChEBI" id="CHEBI:30616"/>
    </ligand>
</feature>
<dbReference type="EC" id="2.7.7.87" evidence="3 13"/>
<dbReference type="KEGG" id="vte:BHY08_07170"/>
<keyword evidence="17" id="KW-1185">Reference proteome</keyword>
<evidence type="ECO:0000313" key="16">
    <source>
        <dbReference type="EMBL" id="APB31626.1"/>
    </source>
</evidence>
<feature type="binding site" evidence="14">
    <location>
        <position position="53"/>
    </location>
    <ligand>
        <name>ATP</name>
        <dbReference type="ChEBI" id="CHEBI:30616"/>
    </ligand>
</feature>
<dbReference type="EMBL" id="CP017267">
    <property type="protein sequence ID" value="APB31626.1"/>
    <property type="molecule type" value="Genomic_DNA"/>
</dbReference>
<dbReference type="Pfam" id="PF03481">
    <property type="entry name" value="Sua5_C"/>
    <property type="match status" value="1"/>
</dbReference>
<keyword evidence="9 13" id="KW-0547">Nucleotide-binding</keyword>
<sequence>MKTKIYHQEDIKQAARVIKQGGLVSFPTETVYGLGADATNSEAVKKVYEAKGRPSDNPLIVHVASKEMVTQFVSGISEKANQLMETFWPGPLTLILPLAEEANLSISMTDQLETAAFRMPNNSLTLSLIRESNLPLVGPSANTSGKPSPTTSTHVFNDLNGKIEAILDDGECEVGIESTVIDMSQPDKPTILRPGAITKEEIEKIIGAVFIDTHLVDDKQAPKSPGMKYKHYSPDADVIIVDGSINDWRHAINYYKTQQKEVAILSSQAIYDELDDYSVFAHYILSENKDVKSAMHHLFSGLRQLDTDLLGHNGVILAEGYDETSENMGYMNRLKKAANQTFFRK</sequence>
<dbReference type="GO" id="GO:0005737">
    <property type="term" value="C:cytoplasm"/>
    <property type="evidence" value="ECO:0007669"/>
    <property type="project" value="UniProtKB-SubCell"/>
</dbReference>
<comment type="subcellular location">
    <subcellularLocation>
        <location evidence="1 13">Cytoplasm</location>
    </subcellularLocation>
</comment>
<dbReference type="PROSITE" id="PS51163">
    <property type="entry name" value="YRDC"/>
    <property type="match status" value="1"/>
</dbReference>
<evidence type="ECO:0000256" key="4">
    <source>
        <dbReference type="ARBA" id="ARBA00015492"/>
    </source>
</evidence>
<evidence type="ECO:0000256" key="6">
    <source>
        <dbReference type="ARBA" id="ARBA00022679"/>
    </source>
</evidence>
<feature type="binding site" evidence="14">
    <location>
        <position position="57"/>
    </location>
    <ligand>
        <name>ATP</name>
        <dbReference type="ChEBI" id="CHEBI:30616"/>
    </ligand>
</feature>
<keyword evidence="8 13" id="KW-0548">Nucleotidyltransferase</keyword>
<comment type="catalytic activity">
    <reaction evidence="12 13">
        <text>L-threonine + hydrogencarbonate + ATP = L-threonylcarbamoyladenylate + diphosphate + H2O</text>
        <dbReference type="Rhea" id="RHEA:36407"/>
        <dbReference type="ChEBI" id="CHEBI:15377"/>
        <dbReference type="ChEBI" id="CHEBI:17544"/>
        <dbReference type="ChEBI" id="CHEBI:30616"/>
        <dbReference type="ChEBI" id="CHEBI:33019"/>
        <dbReference type="ChEBI" id="CHEBI:57926"/>
        <dbReference type="ChEBI" id="CHEBI:73682"/>
        <dbReference type="EC" id="2.7.7.87"/>
    </reaction>
</comment>
<dbReference type="InterPro" id="IPR010923">
    <property type="entry name" value="T(6)A37_SUA5"/>
</dbReference>
<dbReference type="SUPFAM" id="SSF55821">
    <property type="entry name" value="YrdC/RibB"/>
    <property type="match status" value="1"/>
</dbReference>
<gene>
    <name evidence="16" type="ORF">BHY08_07170</name>
</gene>
<dbReference type="RefSeq" id="WP_071457220.1">
    <property type="nucleotide sequence ID" value="NZ_CP017267.1"/>
</dbReference>
<feature type="binding site" evidence="14">
    <location>
        <position position="232"/>
    </location>
    <ligand>
        <name>ATP</name>
        <dbReference type="ChEBI" id="CHEBI:30616"/>
    </ligand>
</feature>
<name>A0A1J0A6T7_9ENTE</name>
<dbReference type="FunFam" id="3.90.870.10:FF:000009">
    <property type="entry name" value="Threonylcarbamoyl-AMP synthase, putative"/>
    <property type="match status" value="1"/>
</dbReference>
<proteinExistence type="inferred from homology"/>
<organism evidence="16 17">
    <name type="scientific">Vagococcus teuberi</name>
    <dbReference type="NCBI Taxonomy" id="519472"/>
    <lineage>
        <taxon>Bacteria</taxon>
        <taxon>Bacillati</taxon>
        <taxon>Bacillota</taxon>
        <taxon>Bacilli</taxon>
        <taxon>Lactobacillales</taxon>
        <taxon>Enterococcaceae</taxon>
        <taxon>Vagococcus</taxon>
    </lineage>
</organism>
<feature type="binding site" evidence="14">
    <location>
        <position position="193"/>
    </location>
    <ligand>
        <name>ATP</name>
        <dbReference type="ChEBI" id="CHEBI:30616"/>
    </ligand>
</feature>
<keyword evidence="5 13" id="KW-0963">Cytoplasm</keyword>
<dbReference type="GO" id="GO:0006450">
    <property type="term" value="P:regulation of translational fidelity"/>
    <property type="evidence" value="ECO:0007669"/>
    <property type="project" value="TreeGrafter"/>
</dbReference>
<feature type="domain" description="YrdC-like" evidence="15">
    <location>
        <begin position="8"/>
        <end position="197"/>
    </location>
</feature>
<protein>
    <recommendedName>
        <fullName evidence="4 13">Threonylcarbamoyl-AMP synthase</fullName>
        <shortName evidence="13">TC-AMP synthase</shortName>
        <ecNumber evidence="3 13">2.7.7.87</ecNumber>
    </recommendedName>
    <alternativeName>
        <fullName evidence="11 13">L-threonylcarbamoyladenylate synthase</fullName>
    </alternativeName>
</protein>
<accession>A0A1J0A6T7</accession>
<evidence type="ECO:0000256" key="7">
    <source>
        <dbReference type="ARBA" id="ARBA00022694"/>
    </source>
</evidence>
<feature type="binding site" evidence="14">
    <location>
        <position position="30"/>
    </location>
    <ligand>
        <name>L-threonine</name>
        <dbReference type="ChEBI" id="CHEBI:57926"/>
    </ligand>
</feature>
<keyword evidence="6 13" id="KW-0808">Transferase</keyword>
<dbReference type="GO" id="GO:0061710">
    <property type="term" value="F:L-threonylcarbamoyladenylate synthase"/>
    <property type="evidence" value="ECO:0007669"/>
    <property type="project" value="UniProtKB-EC"/>
</dbReference>
<dbReference type="GO" id="GO:0008033">
    <property type="term" value="P:tRNA processing"/>
    <property type="evidence" value="ECO:0007669"/>
    <property type="project" value="UniProtKB-KW"/>
</dbReference>
<evidence type="ECO:0000256" key="11">
    <source>
        <dbReference type="ARBA" id="ARBA00029774"/>
    </source>
</evidence>
<evidence type="ECO:0000256" key="10">
    <source>
        <dbReference type="ARBA" id="ARBA00022840"/>
    </source>
</evidence>
<evidence type="ECO:0000256" key="14">
    <source>
        <dbReference type="PIRSR" id="PIRSR004930-1"/>
    </source>
</evidence>
<evidence type="ECO:0000259" key="15">
    <source>
        <dbReference type="PROSITE" id="PS51163"/>
    </source>
</evidence>
<evidence type="ECO:0000256" key="12">
    <source>
        <dbReference type="ARBA" id="ARBA00048366"/>
    </source>
</evidence>
<feature type="binding site" evidence="14">
    <location>
        <position position="140"/>
    </location>
    <ligand>
        <name>ATP</name>
        <dbReference type="ChEBI" id="CHEBI:30616"/>
    </ligand>
</feature>
<feature type="binding site" evidence="14">
    <location>
        <position position="148"/>
    </location>
    <ligand>
        <name>ATP</name>
        <dbReference type="ChEBI" id="CHEBI:30616"/>
    </ligand>
</feature>
<feature type="binding site" evidence="14">
    <location>
        <position position="62"/>
    </location>
    <ligand>
        <name>L-threonine</name>
        <dbReference type="ChEBI" id="CHEBI:57926"/>
    </ligand>
</feature>
<evidence type="ECO:0000313" key="17">
    <source>
        <dbReference type="Proteomes" id="UP000191200"/>
    </source>
</evidence>
<feature type="binding site" evidence="14">
    <location>
        <position position="178"/>
    </location>
    <ligand>
        <name>L-threonine</name>
        <dbReference type="ChEBI" id="CHEBI:57926"/>
    </ligand>
</feature>
<dbReference type="STRING" id="519472.BHY08_07170"/>
<evidence type="ECO:0000256" key="13">
    <source>
        <dbReference type="PIRNR" id="PIRNR004930"/>
    </source>
</evidence>
<comment type="function">
    <text evidence="13">Required for the formation of a threonylcarbamoyl group on adenosine at position 37 (t(6)A37) in tRNAs that read codons beginning with adenine.</text>
</comment>
<evidence type="ECO:0000256" key="3">
    <source>
        <dbReference type="ARBA" id="ARBA00012584"/>
    </source>
</evidence>
<dbReference type="InterPro" id="IPR006070">
    <property type="entry name" value="Sua5-like_dom"/>
</dbReference>
<dbReference type="InterPro" id="IPR005145">
    <property type="entry name" value="Sua5_C"/>
</dbReference>
<dbReference type="Proteomes" id="UP000191200">
    <property type="component" value="Chromosome"/>
</dbReference>
<keyword evidence="10 13" id="KW-0067">ATP-binding</keyword>
<evidence type="ECO:0000256" key="2">
    <source>
        <dbReference type="ARBA" id="ARBA00007663"/>
    </source>
</evidence>
<dbReference type="PIRSF" id="PIRSF004930">
    <property type="entry name" value="Tln_factor_SUA5"/>
    <property type="match status" value="1"/>
</dbReference>
<evidence type="ECO:0000256" key="9">
    <source>
        <dbReference type="ARBA" id="ARBA00022741"/>
    </source>
</evidence>
<comment type="similarity">
    <text evidence="2 13">Belongs to the SUA5 family.</text>
</comment>
<dbReference type="InterPro" id="IPR050156">
    <property type="entry name" value="TC-AMP_synthase_SUA5"/>
</dbReference>
<dbReference type="Gene3D" id="3.40.50.11030">
    <property type="entry name" value="Threonylcarbamoyl-AMP synthase, C-terminal domain"/>
    <property type="match status" value="1"/>
</dbReference>
<keyword evidence="7 13" id="KW-0819">tRNA processing</keyword>
<reference evidence="16 17" key="1">
    <citation type="submission" date="2016-09" db="EMBL/GenBank/DDBJ databases">
        <title>Vagococcus teuberi sp. nov., isolated from the Malian artisanal sour milk fene.</title>
        <authorList>
            <person name="Wullschleger S."/>
            <person name="Seifert C."/>
            <person name="Baumgartner S."/>
            <person name="Lacroix C."/>
            <person name="Bonfoh B."/>
            <person name="Stevens M.J."/>
            <person name="Meile L."/>
        </authorList>
    </citation>
    <scope>NUCLEOTIDE SEQUENCE [LARGE SCALE GENOMIC DNA]</scope>
    <source>
        <strain evidence="16 17">DSM 21459</strain>
    </source>
</reference>
<dbReference type="Gene3D" id="3.90.870.10">
    <property type="entry name" value="DHBP synthase"/>
    <property type="match status" value="1"/>
</dbReference>
<dbReference type="InterPro" id="IPR038385">
    <property type="entry name" value="Sua5/YwlC_C"/>
</dbReference>
<dbReference type="GO" id="GO:0003725">
    <property type="term" value="F:double-stranded RNA binding"/>
    <property type="evidence" value="ECO:0007669"/>
    <property type="project" value="UniProtKB-UniRule"/>
</dbReference>
<dbReference type="AlphaFoldDB" id="A0A1J0A6T7"/>
<dbReference type="InterPro" id="IPR017945">
    <property type="entry name" value="DHBP_synth_RibB-like_a/b_dom"/>
</dbReference>
<evidence type="ECO:0000256" key="1">
    <source>
        <dbReference type="ARBA" id="ARBA00004496"/>
    </source>
</evidence>
<feature type="binding site" evidence="14">
    <location>
        <position position="118"/>
    </location>
    <ligand>
        <name>ATP</name>
        <dbReference type="ChEBI" id="CHEBI:30616"/>
    </ligand>
</feature>
<dbReference type="Pfam" id="PF01300">
    <property type="entry name" value="Sua5_yciO_yrdC"/>
    <property type="match status" value="1"/>
</dbReference>
<dbReference type="GO" id="GO:0005524">
    <property type="term" value="F:ATP binding"/>
    <property type="evidence" value="ECO:0007669"/>
    <property type="project" value="UniProtKB-UniRule"/>
</dbReference>